<feature type="domain" description="dATP/dGTP diphosphohydrolase N-terminal" evidence="1">
    <location>
        <begin position="56"/>
        <end position="154"/>
    </location>
</feature>
<evidence type="ECO:0000259" key="1">
    <source>
        <dbReference type="Pfam" id="PF18909"/>
    </source>
</evidence>
<dbReference type="EMBL" id="FCOI02000046">
    <property type="protein sequence ID" value="SAK95717.1"/>
    <property type="molecule type" value="Genomic_DNA"/>
</dbReference>
<proteinExistence type="predicted"/>
<gene>
    <name evidence="2" type="ORF">AWB76_07182</name>
</gene>
<keyword evidence="3" id="KW-1185">Reference proteome</keyword>
<dbReference type="Pfam" id="PF18909">
    <property type="entry name" value="dGTP_diPhyd_N"/>
    <property type="match status" value="1"/>
</dbReference>
<accession>A0A158DPN7</accession>
<dbReference type="STRING" id="1777137.AWB76_07182"/>
<dbReference type="InterPro" id="IPR044038">
    <property type="entry name" value="dATP/dGTP_diPOhydrolase_N"/>
</dbReference>
<organism evidence="2 3">
    <name type="scientific">Caballeronia temeraria</name>
    <dbReference type="NCBI Taxonomy" id="1777137"/>
    <lineage>
        <taxon>Bacteria</taxon>
        <taxon>Pseudomonadati</taxon>
        <taxon>Pseudomonadota</taxon>
        <taxon>Betaproteobacteria</taxon>
        <taxon>Burkholderiales</taxon>
        <taxon>Burkholderiaceae</taxon>
        <taxon>Caballeronia</taxon>
    </lineage>
</organism>
<dbReference type="AlphaFoldDB" id="A0A158DPN7"/>
<evidence type="ECO:0000313" key="2">
    <source>
        <dbReference type="EMBL" id="SAK95717.1"/>
    </source>
</evidence>
<name>A0A158DPN7_9BURK</name>
<sequence>MDPTINCNPFGIAGALHMNSYYPGNQANNPDPSYDQPHLQGHPAIEAALEKAKPTNPKQLYGDKKPPVHLIHQIAELHESAALHAGKRKYGENNYIQTEVEAMTYVGAILRHVKAWASGERVDPKELVHHLGAVKACCTILMTTEATGMLVDNRPVTGSEVSRVNQAPVSYKQATAEALKEVEATIEHLNQLYPVKL</sequence>
<protein>
    <recommendedName>
        <fullName evidence="1">dATP/dGTP diphosphohydrolase N-terminal domain-containing protein</fullName>
    </recommendedName>
</protein>
<reference evidence="3" key="1">
    <citation type="submission" date="2016-01" db="EMBL/GenBank/DDBJ databases">
        <authorList>
            <person name="Peeters Charlotte."/>
        </authorList>
    </citation>
    <scope>NUCLEOTIDE SEQUENCE [LARGE SCALE GENOMIC DNA]</scope>
</reference>
<evidence type="ECO:0000313" key="3">
    <source>
        <dbReference type="Proteomes" id="UP000054624"/>
    </source>
</evidence>
<dbReference type="Proteomes" id="UP000054624">
    <property type="component" value="Unassembled WGS sequence"/>
</dbReference>